<dbReference type="Pfam" id="PF00149">
    <property type="entry name" value="Metallophos"/>
    <property type="match status" value="1"/>
</dbReference>
<evidence type="ECO:0000256" key="7">
    <source>
        <dbReference type="ARBA" id="ARBA00048336"/>
    </source>
</evidence>
<dbReference type="EMBL" id="UYYF01004299">
    <property type="protein sequence ID" value="VDN01840.1"/>
    <property type="molecule type" value="Genomic_DNA"/>
</dbReference>
<keyword evidence="2" id="KW-0479">Metal-binding</keyword>
<dbReference type="Proteomes" id="UP000276776">
    <property type="component" value="Unassembled WGS sequence"/>
</dbReference>
<evidence type="ECO:0000256" key="5">
    <source>
        <dbReference type="ARBA" id="ARBA00023211"/>
    </source>
</evidence>
<feature type="domain" description="Serine/threonine specific protein phosphatases" evidence="9">
    <location>
        <begin position="107"/>
        <end position="112"/>
    </location>
</feature>
<evidence type="ECO:0000256" key="2">
    <source>
        <dbReference type="ARBA" id="ARBA00022723"/>
    </source>
</evidence>
<reference evidence="12" key="1">
    <citation type="submission" date="2017-02" db="UniProtKB">
        <authorList>
            <consortium name="WormBaseParasite"/>
        </authorList>
    </citation>
    <scope>IDENTIFICATION</scope>
</reference>
<reference evidence="10 11" key="2">
    <citation type="submission" date="2018-11" db="EMBL/GenBank/DDBJ databases">
        <authorList>
            <consortium name="Pathogen Informatics"/>
        </authorList>
    </citation>
    <scope>NUCLEOTIDE SEQUENCE [LARGE SCALE GENOMIC DNA]</scope>
</reference>
<accession>A0A0N5CWI0</accession>
<dbReference type="WBParaSite" id="TCLT_0000470201-mRNA-1">
    <property type="protein sequence ID" value="TCLT_0000470201-mRNA-1"/>
    <property type="gene ID" value="TCLT_0000470201"/>
</dbReference>
<dbReference type="SMART" id="SM00156">
    <property type="entry name" value="PP2Ac"/>
    <property type="match status" value="1"/>
</dbReference>
<evidence type="ECO:0000313" key="12">
    <source>
        <dbReference type="WBParaSite" id="TCLT_0000470201-mRNA-1"/>
    </source>
</evidence>
<evidence type="ECO:0000259" key="9">
    <source>
        <dbReference type="PROSITE" id="PS00125"/>
    </source>
</evidence>
<proteinExistence type="inferred from homology"/>
<comment type="catalytic activity">
    <reaction evidence="7 8">
        <text>O-phospho-L-threonyl-[protein] + H2O = L-threonyl-[protein] + phosphate</text>
        <dbReference type="Rhea" id="RHEA:47004"/>
        <dbReference type="Rhea" id="RHEA-COMP:11060"/>
        <dbReference type="Rhea" id="RHEA-COMP:11605"/>
        <dbReference type="ChEBI" id="CHEBI:15377"/>
        <dbReference type="ChEBI" id="CHEBI:30013"/>
        <dbReference type="ChEBI" id="CHEBI:43474"/>
        <dbReference type="ChEBI" id="CHEBI:61977"/>
        <dbReference type="EC" id="3.1.3.16"/>
    </reaction>
</comment>
<comment type="similarity">
    <text evidence="8">Belongs to the PPP phosphatase family.</text>
</comment>
<keyword evidence="11" id="KW-1185">Reference proteome</keyword>
<evidence type="ECO:0000313" key="10">
    <source>
        <dbReference type="EMBL" id="VDN01840.1"/>
    </source>
</evidence>
<evidence type="ECO:0000256" key="1">
    <source>
        <dbReference type="ARBA" id="ARBA00001936"/>
    </source>
</evidence>
<organism evidence="12">
    <name type="scientific">Thelazia callipaeda</name>
    <name type="common">Oriental eyeworm</name>
    <name type="synonym">Parasitic nematode</name>
    <dbReference type="NCBI Taxonomy" id="103827"/>
    <lineage>
        <taxon>Eukaryota</taxon>
        <taxon>Metazoa</taxon>
        <taxon>Ecdysozoa</taxon>
        <taxon>Nematoda</taxon>
        <taxon>Chromadorea</taxon>
        <taxon>Rhabditida</taxon>
        <taxon>Spirurina</taxon>
        <taxon>Spiruromorpha</taxon>
        <taxon>Thelazioidea</taxon>
        <taxon>Thelaziidae</taxon>
        <taxon>Thelazia</taxon>
    </lineage>
</organism>
<evidence type="ECO:0000256" key="6">
    <source>
        <dbReference type="ARBA" id="ARBA00047761"/>
    </source>
</evidence>
<dbReference type="InterPro" id="IPR004843">
    <property type="entry name" value="Calcineurin-like_PHP"/>
</dbReference>
<gene>
    <name evidence="10" type="ORF">TCLT_LOCUS4691</name>
</gene>
<dbReference type="InterPro" id="IPR029052">
    <property type="entry name" value="Metallo-depent_PP-like"/>
</dbReference>
<dbReference type="PROSITE" id="PS00125">
    <property type="entry name" value="SER_THR_PHOSPHATASE"/>
    <property type="match status" value="1"/>
</dbReference>
<dbReference type="PANTHER" id="PTHR11668">
    <property type="entry name" value="SERINE/THREONINE PROTEIN PHOSPHATASE"/>
    <property type="match status" value="1"/>
</dbReference>
<keyword evidence="5" id="KW-0464">Manganese</keyword>
<keyword evidence="4" id="KW-0904">Protein phosphatase</keyword>
<evidence type="ECO:0000256" key="3">
    <source>
        <dbReference type="ARBA" id="ARBA00022801"/>
    </source>
</evidence>
<dbReference type="AlphaFoldDB" id="A0A0N5CWI0"/>
<comment type="cofactor">
    <cofactor evidence="1">
        <name>Mn(2+)</name>
        <dbReference type="ChEBI" id="CHEBI:29035"/>
    </cofactor>
</comment>
<keyword evidence="3 8" id="KW-0378">Hydrolase</keyword>
<dbReference type="OMA" id="HESAFIN"/>
<evidence type="ECO:0000256" key="8">
    <source>
        <dbReference type="RuleBase" id="RU004273"/>
    </source>
</evidence>
<dbReference type="GO" id="GO:0004722">
    <property type="term" value="F:protein serine/threonine phosphatase activity"/>
    <property type="evidence" value="ECO:0007669"/>
    <property type="project" value="UniProtKB-EC"/>
</dbReference>
<dbReference type="GO" id="GO:0005634">
    <property type="term" value="C:nucleus"/>
    <property type="evidence" value="ECO:0007669"/>
    <property type="project" value="TreeGrafter"/>
</dbReference>
<sequence>MKMSQKTLNLTKIINDVKMIIMKEPSLLEVPIPCVIVGDIHGQVTFFDDLSKMHALMNTLQYDDLHGATLRRYVFLGDYVDRGPNSLECICCLFAHKLIFPKMFNLLRGNHESAFINRNYGFYQELVDRFEEEMGSRLWCLFNDVFDLLPLAALVHKRILCMHGGLSPHLNSLDDIRKIIRPIKTMEESPLACDLLWSDPVVSLSGFVKNIVRGISVCFGEDSVLKACEKLNLDLIVRAHQVSGQFNLLINSPRYDAEKVKL</sequence>
<dbReference type="PANTHER" id="PTHR11668:SF300">
    <property type="entry name" value="SERINE_THREONINE-PROTEIN PHOSPHATASE"/>
    <property type="match status" value="1"/>
</dbReference>
<name>A0A0N5CWI0_THECL</name>
<protein>
    <recommendedName>
        <fullName evidence="8">Serine/threonine-protein phosphatase</fullName>
        <ecNumber evidence="8">3.1.3.16</ecNumber>
    </recommendedName>
</protein>
<dbReference type="STRING" id="103827.A0A0N5CWI0"/>
<evidence type="ECO:0000256" key="4">
    <source>
        <dbReference type="ARBA" id="ARBA00022912"/>
    </source>
</evidence>
<dbReference type="InterPro" id="IPR006186">
    <property type="entry name" value="Ser/Thr-sp_prot-phosphatase"/>
</dbReference>
<dbReference type="InterPro" id="IPR050341">
    <property type="entry name" value="PP1_catalytic_subunit"/>
</dbReference>
<dbReference type="GO" id="GO:0046872">
    <property type="term" value="F:metal ion binding"/>
    <property type="evidence" value="ECO:0007669"/>
    <property type="project" value="UniProtKB-KW"/>
</dbReference>
<dbReference type="SUPFAM" id="SSF56300">
    <property type="entry name" value="Metallo-dependent phosphatases"/>
    <property type="match status" value="1"/>
</dbReference>
<dbReference type="EC" id="3.1.3.16" evidence="8"/>
<dbReference type="GO" id="GO:0005737">
    <property type="term" value="C:cytoplasm"/>
    <property type="evidence" value="ECO:0007669"/>
    <property type="project" value="TreeGrafter"/>
</dbReference>
<dbReference type="Gene3D" id="3.60.21.10">
    <property type="match status" value="1"/>
</dbReference>
<comment type="catalytic activity">
    <reaction evidence="6">
        <text>O-phospho-L-seryl-[protein] + H2O = L-seryl-[protein] + phosphate</text>
        <dbReference type="Rhea" id="RHEA:20629"/>
        <dbReference type="Rhea" id="RHEA-COMP:9863"/>
        <dbReference type="Rhea" id="RHEA-COMP:11604"/>
        <dbReference type="ChEBI" id="CHEBI:15377"/>
        <dbReference type="ChEBI" id="CHEBI:29999"/>
        <dbReference type="ChEBI" id="CHEBI:43474"/>
        <dbReference type="ChEBI" id="CHEBI:83421"/>
        <dbReference type="EC" id="3.1.3.16"/>
    </reaction>
</comment>
<dbReference type="OrthoDB" id="5840512at2759"/>
<evidence type="ECO:0000313" key="11">
    <source>
        <dbReference type="Proteomes" id="UP000276776"/>
    </source>
</evidence>
<dbReference type="PRINTS" id="PR00114">
    <property type="entry name" value="STPHPHTASE"/>
</dbReference>